<evidence type="ECO:0000313" key="2">
    <source>
        <dbReference type="Proteomes" id="UP000077755"/>
    </source>
</evidence>
<sequence length="235" mass="26108">MDYMWEPPEAAFVKINVHCLTVAQPLLNGNSNSVGVIVRDPTGKELWSAAGPMPGKSKLQATVWGIYHGALQCHQLKKWKTHTETDHWGAVEAISFQEEFQQQEDIQEVLRLFNTLHANNFQVGLTSRTITRVPVSLNGAAVFLAQFGLDNLSCFVETPGSWGEKQLILERDMGRMLTLTPPENFGLGEVIDAEEEQVDEVVSLVVPASTAEESTLKKLLSYPAIVCKAIANRWF</sequence>
<dbReference type="InterPro" id="IPR002156">
    <property type="entry name" value="RNaseH_domain"/>
</dbReference>
<dbReference type="Proteomes" id="UP000077755">
    <property type="component" value="Chromosome 7"/>
</dbReference>
<reference evidence="1" key="1">
    <citation type="journal article" date="2016" name="Nat. Genet.">
        <title>A high-quality carrot genome assembly provides new insights into carotenoid accumulation and asterid genome evolution.</title>
        <authorList>
            <person name="Iorizzo M."/>
            <person name="Ellison S."/>
            <person name="Senalik D."/>
            <person name="Zeng P."/>
            <person name="Satapoomin P."/>
            <person name="Huang J."/>
            <person name="Bowman M."/>
            <person name="Iovene M."/>
            <person name="Sanseverino W."/>
            <person name="Cavagnaro P."/>
            <person name="Yildiz M."/>
            <person name="Macko-Podgorni A."/>
            <person name="Moranska E."/>
            <person name="Grzebelus E."/>
            <person name="Grzebelus D."/>
            <person name="Ashrafi H."/>
            <person name="Zheng Z."/>
            <person name="Cheng S."/>
            <person name="Spooner D."/>
            <person name="Van Deynze A."/>
            <person name="Simon P."/>
        </authorList>
    </citation>
    <scope>NUCLEOTIDE SEQUENCE</scope>
    <source>
        <tissue evidence="1">Leaf</tissue>
    </source>
</reference>
<keyword evidence="2" id="KW-1185">Reference proteome</keyword>
<gene>
    <name evidence="1" type="ORF">DCAR_0728719</name>
</gene>
<dbReference type="Pfam" id="PF13456">
    <property type="entry name" value="RVT_3"/>
    <property type="match status" value="1"/>
</dbReference>
<dbReference type="Gramene" id="KZM87915">
    <property type="protein sequence ID" value="KZM87915"/>
    <property type="gene ID" value="DCAR_025016"/>
</dbReference>
<name>A0A164TT20_DAUCS</name>
<dbReference type="GO" id="GO:0003676">
    <property type="term" value="F:nucleic acid binding"/>
    <property type="evidence" value="ECO:0007669"/>
    <property type="project" value="InterPro"/>
</dbReference>
<dbReference type="AlphaFoldDB" id="A0A164TT20"/>
<dbReference type="EMBL" id="CP093349">
    <property type="protein sequence ID" value="WOH09263.1"/>
    <property type="molecule type" value="Genomic_DNA"/>
</dbReference>
<organism evidence="1 2">
    <name type="scientific">Daucus carota subsp. sativus</name>
    <name type="common">Carrot</name>
    <dbReference type="NCBI Taxonomy" id="79200"/>
    <lineage>
        <taxon>Eukaryota</taxon>
        <taxon>Viridiplantae</taxon>
        <taxon>Streptophyta</taxon>
        <taxon>Embryophyta</taxon>
        <taxon>Tracheophyta</taxon>
        <taxon>Spermatophyta</taxon>
        <taxon>Magnoliopsida</taxon>
        <taxon>eudicotyledons</taxon>
        <taxon>Gunneridae</taxon>
        <taxon>Pentapetalae</taxon>
        <taxon>asterids</taxon>
        <taxon>campanulids</taxon>
        <taxon>Apiales</taxon>
        <taxon>Apiaceae</taxon>
        <taxon>Apioideae</taxon>
        <taxon>Scandiceae</taxon>
        <taxon>Daucinae</taxon>
        <taxon>Daucus</taxon>
        <taxon>Daucus sect. Daucus</taxon>
    </lineage>
</organism>
<reference evidence="1" key="2">
    <citation type="submission" date="2022-03" db="EMBL/GenBank/DDBJ databases">
        <title>Draft title - Genomic analysis of global carrot germplasm unveils the trajectory of domestication and the origin of high carotenoid orange carrot.</title>
        <authorList>
            <person name="Iorizzo M."/>
            <person name="Ellison S."/>
            <person name="Senalik D."/>
            <person name="Macko-Podgorni A."/>
            <person name="Grzebelus D."/>
            <person name="Bostan H."/>
            <person name="Rolling W."/>
            <person name="Curaba J."/>
            <person name="Simon P."/>
        </authorList>
    </citation>
    <scope>NUCLEOTIDE SEQUENCE</scope>
    <source>
        <tissue evidence="1">Leaf</tissue>
    </source>
</reference>
<accession>A0A164TT20</accession>
<protein>
    <submittedName>
        <fullName evidence="1">Uncharacterized protein</fullName>
    </submittedName>
</protein>
<proteinExistence type="predicted"/>
<dbReference type="GO" id="GO:0004523">
    <property type="term" value="F:RNA-DNA hybrid ribonuclease activity"/>
    <property type="evidence" value="ECO:0007669"/>
    <property type="project" value="InterPro"/>
</dbReference>
<evidence type="ECO:0000313" key="1">
    <source>
        <dbReference type="EMBL" id="WOH09263.1"/>
    </source>
</evidence>